<organism evidence="1 2">
    <name type="scientific">Silvimonas amylolytica</name>
    <dbReference type="NCBI Taxonomy" id="449663"/>
    <lineage>
        <taxon>Bacteria</taxon>
        <taxon>Pseudomonadati</taxon>
        <taxon>Pseudomonadota</taxon>
        <taxon>Betaproteobacteria</taxon>
        <taxon>Neisseriales</taxon>
        <taxon>Chitinibacteraceae</taxon>
        <taxon>Silvimonas</taxon>
    </lineage>
</organism>
<accession>A0ABQ2PQD6</accession>
<evidence type="ECO:0000313" key="1">
    <source>
        <dbReference type="EMBL" id="GGP27655.1"/>
    </source>
</evidence>
<keyword evidence="2" id="KW-1185">Reference proteome</keyword>
<comment type="caution">
    <text evidence="1">The sequence shown here is derived from an EMBL/GenBank/DDBJ whole genome shotgun (WGS) entry which is preliminary data.</text>
</comment>
<gene>
    <name evidence="1" type="ORF">GCM10010971_34740</name>
</gene>
<reference evidence="2" key="1">
    <citation type="journal article" date="2019" name="Int. J. Syst. Evol. Microbiol.">
        <title>The Global Catalogue of Microorganisms (GCM) 10K type strain sequencing project: providing services to taxonomists for standard genome sequencing and annotation.</title>
        <authorList>
            <consortium name="The Broad Institute Genomics Platform"/>
            <consortium name="The Broad Institute Genome Sequencing Center for Infectious Disease"/>
            <person name="Wu L."/>
            <person name="Ma J."/>
        </authorList>
    </citation>
    <scope>NUCLEOTIDE SEQUENCE [LARGE SCALE GENOMIC DNA]</scope>
    <source>
        <strain evidence="2">CGMCC 1.8860</strain>
    </source>
</reference>
<name>A0ABQ2PQD6_9NEIS</name>
<proteinExistence type="predicted"/>
<protein>
    <submittedName>
        <fullName evidence="1">Uncharacterized protein</fullName>
    </submittedName>
</protein>
<dbReference type="Proteomes" id="UP000621859">
    <property type="component" value="Unassembled WGS sequence"/>
</dbReference>
<dbReference type="EMBL" id="BMLY01000007">
    <property type="protein sequence ID" value="GGP27655.1"/>
    <property type="molecule type" value="Genomic_DNA"/>
</dbReference>
<evidence type="ECO:0000313" key="2">
    <source>
        <dbReference type="Proteomes" id="UP000621859"/>
    </source>
</evidence>
<sequence length="79" mass="8707">MKLEGLAVEHFNGEKGFRQAWHAGDLRRVGYVIQVIEATNPPTGTRTDSVLHNKPNKLHLLRCSPEKSVSVMGQAPGTE</sequence>